<organism evidence="2 3">
    <name type="scientific">Maribacter algarum</name>
    <name type="common">ex Zhang et al. 2020</name>
    <dbReference type="NCBI Taxonomy" id="2578118"/>
    <lineage>
        <taxon>Bacteria</taxon>
        <taxon>Pseudomonadati</taxon>
        <taxon>Bacteroidota</taxon>
        <taxon>Flavobacteriia</taxon>
        <taxon>Flavobacteriales</taxon>
        <taxon>Flavobacteriaceae</taxon>
        <taxon>Maribacter</taxon>
    </lineage>
</organism>
<proteinExistence type="predicted"/>
<feature type="transmembrane region" description="Helical" evidence="1">
    <location>
        <begin position="160"/>
        <end position="182"/>
    </location>
</feature>
<evidence type="ECO:0000313" key="2">
    <source>
        <dbReference type="EMBL" id="TMM57937.1"/>
    </source>
</evidence>
<dbReference type="RefSeq" id="WP_138655869.1">
    <property type="nucleotide sequence ID" value="NZ_VATY01000001.1"/>
</dbReference>
<dbReference type="Proteomes" id="UP000310314">
    <property type="component" value="Unassembled WGS sequence"/>
</dbReference>
<dbReference type="Pfam" id="PF12412">
    <property type="entry name" value="DUF3667"/>
    <property type="match status" value="1"/>
</dbReference>
<dbReference type="OrthoDB" id="1143019at2"/>
<evidence type="ECO:0000256" key="1">
    <source>
        <dbReference type="SAM" id="Phobius"/>
    </source>
</evidence>
<keyword evidence="1" id="KW-1133">Transmembrane helix</keyword>
<keyword evidence="3" id="KW-1185">Reference proteome</keyword>
<evidence type="ECO:0000313" key="3">
    <source>
        <dbReference type="Proteomes" id="UP000310314"/>
    </source>
</evidence>
<keyword evidence="1" id="KW-0812">Transmembrane</keyword>
<feature type="transmembrane region" description="Helical" evidence="1">
    <location>
        <begin position="128"/>
        <end position="148"/>
    </location>
</feature>
<dbReference type="InterPro" id="IPR022134">
    <property type="entry name" value="DUF3667"/>
</dbReference>
<reference evidence="2 3" key="1">
    <citation type="submission" date="2019-05" db="EMBL/GenBank/DDBJ databases">
        <authorList>
            <person name="Zhang J.-Y."/>
            <person name="Feg X."/>
            <person name="Du Z.-J."/>
        </authorList>
    </citation>
    <scope>NUCLEOTIDE SEQUENCE [LARGE SCALE GENOMIC DNA]</scope>
    <source>
        <strain evidence="2 3">RZ26</strain>
    </source>
</reference>
<name>A0A5S3PXE7_9FLAO</name>
<feature type="transmembrane region" description="Helical" evidence="1">
    <location>
        <begin position="188"/>
        <end position="207"/>
    </location>
</feature>
<feature type="transmembrane region" description="Helical" evidence="1">
    <location>
        <begin position="219"/>
        <end position="248"/>
    </location>
</feature>
<dbReference type="EMBL" id="VATY01000001">
    <property type="protein sequence ID" value="TMM57937.1"/>
    <property type="molecule type" value="Genomic_DNA"/>
</dbReference>
<gene>
    <name evidence="2" type="ORF">FEE95_00465</name>
</gene>
<sequence>MECKNCEKSLRTDYSFCSNCGAKVIRNRLTFKNLWYDVTERYFNLDNTFLKTFLHLFTKPEIVIDGYIKGIRKKYLNPVSYLGIALTLSGLLLFVLRKFALEKIDLDTFGQSMKTETTRKILNASLDISSFTFLLYIPLIAIAGWLIFNKKSHNLSEYSVTGIYSLAHYSIMTFPFSLALCLLAPENYLSLSFIFIAIMAAYITYVVNRIHGKNIGLSLAFILAFGVGFMMVSIFLNIMFLLTGIISIQDLVPQR</sequence>
<accession>A0A5S3PXE7</accession>
<protein>
    <submittedName>
        <fullName evidence="2">DUF3667 domain-containing protein</fullName>
    </submittedName>
</protein>
<keyword evidence="1" id="KW-0472">Membrane</keyword>
<comment type="caution">
    <text evidence="2">The sequence shown here is derived from an EMBL/GenBank/DDBJ whole genome shotgun (WGS) entry which is preliminary data.</text>
</comment>
<dbReference type="AlphaFoldDB" id="A0A5S3PXE7"/>
<feature type="transmembrane region" description="Helical" evidence="1">
    <location>
        <begin position="79"/>
        <end position="96"/>
    </location>
</feature>